<dbReference type="AlphaFoldDB" id="A0A271LQS7"/>
<dbReference type="InterPro" id="IPR046657">
    <property type="entry name" value="DUF6766"/>
</dbReference>
<feature type="transmembrane region" description="Helical" evidence="1">
    <location>
        <begin position="25"/>
        <end position="48"/>
    </location>
</feature>
<keyword evidence="3" id="KW-1185">Reference proteome</keyword>
<dbReference type="Pfam" id="PF20554">
    <property type="entry name" value="DUF6766"/>
    <property type="match status" value="1"/>
</dbReference>
<evidence type="ECO:0000313" key="3">
    <source>
        <dbReference type="Proteomes" id="UP000216442"/>
    </source>
</evidence>
<name>A0A271LQS7_9HYPH</name>
<comment type="caution">
    <text evidence="2">The sequence shown here is derived from an EMBL/GenBank/DDBJ whole genome shotgun (WGS) entry which is preliminary data.</text>
</comment>
<dbReference type="EMBL" id="NPKJ01000028">
    <property type="protein sequence ID" value="PAQ10444.1"/>
    <property type="molecule type" value="Genomic_DNA"/>
</dbReference>
<organism evidence="2 3">
    <name type="scientific">Mesorhizobium temperatum</name>
    <dbReference type="NCBI Taxonomy" id="241416"/>
    <lineage>
        <taxon>Bacteria</taxon>
        <taxon>Pseudomonadati</taxon>
        <taxon>Pseudomonadota</taxon>
        <taxon>Alphaproteobacteria</taxon>
        <taxon>Hyphomicrobiales</taxon>
        <taxon>Phyllobacteriaceae</taxon>
        <taxon>Mesorhizobium</taxon>
    </lineage>
</organism>
<keyword evidence="1" id="KW-0472">Membrane</keyword>
<evidence type="ECO:0000256" key="1">
    <source>
        <dbReference type="SAM" id="Phobius"/>
    </source>
</evidence>
<proteinExistence type="predicted"/>
<dbReference type="Proteomes" id="UP000216442">
    <property type="component" value="Unassembled WGS sequence"/>
</dbReference>
<keyword evidence="1" id="KW-0812">Transmembrane</keyword>
<reference evidence="2 3" key="1">
    <citation type="submission" date="2017-08" db="EMBL/GenBank/DDBJ databases">
        <title>Mesorhizobium wenxinae sp. nov., a novel rhizobial species isolated from root nodules of chickpea (Cicer arietinum L.).</title>
        <authorList>
            <person name="Zhang J."/>
        </authorList>
    </citation>
    <scope>NUCLEOTIDE SEQUENCE [LARGE SCALE GENOMIC DNA]</scope>
    <source>
        <strain evidence="2 3">SDW018</strain>
    </source>
</reference>
<keyword evidence="1" id="KW-1133">Transmembrane helix</keyword>
<protein>
    <submittedName>
        <fullName evidence="2">Uncharacterized protein</fullName>
    </submittedName>
</protein>
<sequence length="148" mass="17199">MPNDEDSRPASNVKRRPSVWRAYSYAWITLGFFIISLVGHWVFGWFAYLDEQRALGQPPEFGGYLIEMSRDTLENWQSEFLQLLWQVGGLAFLLFVGSPQSKESTDRMEAKIDALLRLVDPKKGKEAIRDLDLQYEGRHTDEPHTHRN</sequence>
<gene>
    <name evidence="2" type="ORF">CIT26_08310</name>
</gene>
<evidence type="ECO:0000313" key="2">
    <source>
        <dbReference type="EMBL" id="PAQ10444.1"/>
    </source>
</evidence>
<accession>A0A271LQS7</accession>
<feature type="transmembrane region" description="Helical" evidence="1">
    <location>
        <begin position="80"/>
        <end position="98"/>
    </location>
</feature>
<dbReference type="OrthoDB" id="187863at2"/>
<dbReference type="RefSeq" id="WP_095492140.1">
    <property type="nucleotide sequence ID" value="NZ_NPKJ01000028.1"/>
</dbReference>